<evidence type="ECO:0008006" key="4">
    <source>
        <dbReference type="Google" id="ProtNLM"/>
    </source>
</evidence>
<reference evidence="3" key="1">
    <citation type="submission" date="2016-12" db="EMBL/GenBank/DDBJ databases">
        <authorList>
            <person name="Gulvik C.A."/>
        </authorList>
    </citation>
    <scope>NUCLEOTIDE SEQUENCE [LARGE SCALE GENOMIC DNA]</scope>
    <source>
        <strain evidence="3">NED12-00049-6B</strain>
    </source>
</reference>
<accession>A0A1Q8E8Y8</accession>
<keyword evidence="3" id="KW-1185">Reference proteome</keyword>
<feature type="transmembrane region" description="Helical" evidence="1">
    <location>
        <begin position="6"/>
        <end position="30"/>
    </location>
</feature>
<evidence type="ECO:0000313" key="3">
    <source>
        <dbReference type="Proteomes" id="UP000186890"/>
    </source>
</evidence>
<dbReference type="Proteomes" id="UP000186890">
    <property type="component" value="Unassembled WGS sequence"/>
</dbReference>
<evidence type="ECO:0000256" key="1">
    <source>
        <dbReference type="SAM" id="Phobius"/>
    </source>
</evidence>
<name>A0A1Q8E8Y8_9STRE</name>
<dbReference type="Pfam" id="PF13268">
    <property type="entry name" value="DUF4059"/>
    <property type="match status" value="1"/>
</dbReference>
<keyword evidence="1" id="KW-1133">Transmembrane helix</keyword>
<keyword evidence="1" id="KW-0812">Transmembrane</keyword>
<dbReference type="EMBL" id="MSJM01000003">
    <property type="protein sequence ID" value="OLF48248.1"/>
    <property type="molecule type" value="Genomic_DNA"/>
</dbReference>
<keyword evidence="1" id="KW-0472">Membrane</keyword>
<organism evidence="2 3">
    <name type="scientific">Streptococcus cuniculi</name>
    <dbReference type="NCBI Taxonomy" id="1432788"/>
    <lineage>
        <taxon>Bacteria</taxon>
        <taxon>Bacillati</taxon>
        <taxon>Bacillota</taxon>
        <taxon>Bacilli</taxon>
        <taxon>Lactobacillales</taxon>
        <taxon>Streptococcaceae</taxon>
        <taxon>Streptococcus</taxon>
    </lineage>
</organism>
<comment type="caution">
    <text evidence="2">The sequence shown here is derived from an EMBL/GenBank/DDBJ whole genome shotgun (WGS) entry which is preliminary data.</text>
</comment>
<protein>
    <recommendedName>
        <fullName evidence="4">DUF4059 family protein</fullName>
    </recommendedName>
</protein>
<proteinExistence type="predicted"/>
<dbReference type="AlphaFoldDB" id="A0A1Q8E8Y8"/>
<dbReference type="RefSeq" id="WP_075104598.1">
    <property type="nucleotide sequence ID" value="NZ_MSJM01000003.1"/>
</dbReference>
<dbReference type="InterPro" id="IPR025134">
    <property type="entry name" value="DUF4059"/>
</dbReference>
<dbReference type="OrthoDB" id="2243356at2"/>
<feature type="transmembrane region" description="Helical" evidence="1">
    <location>
        <begin position="51"/>
        <end position="72"/>
    </location>
</feature>
<gene>
    <name evidence="2" type="ORF">BU202_04455</name>
</gene>
<sequence>MLQTILGLYVKSLLIAAVVVVFLSISWFLLRLVKKKDKTIQERQEVLFDLLIINVMTIPILSFGIVGILLMLRV</sequence>
<evidence type="ECO:0000313" key="2">
    <source>
        <dbReference type="EMBL" id="OLF48248.1"/>
    </source>
</evidence>